<dbReference type="SMART" id="SM00871">
    <property type="entry name" value="AraC_E_bind"/>
    <property type="match status" value="1"/>
</dbReference>
<organism evidence="2 3">
    <name type="scientific">Candidatus Defluviibacterium haderslevense</name>
    <dbReference type="NCBI Taxonomy" id="2981993"/>
    <lineage>
        <taxon>Bacteria</taxon>
        <taxon>Pseudomonadati</taxon>
        <taxon>Bacteroidota</taxon>
        <taxon>Saprospiria</taxon>
        <taxon>Saprospirales</taxon>
        <taxon>Saprospiraceae</taxon>
        <taxon>Candidatus Defluviibacterium</taxon>
    </lineage>
</organism>
<name>A0A9D7SBJ8_9BACT</name>
<dbReference type="InterPro" id="IPR010499">
    <property type="entry name" value="AraC_E-bd"/>
</dbReference>
<sequence length="340" mass="38413">MIIKILKWIGIILLSLLLISFFLPSKSHVERSAILKAPAAVIHKSIADLHQWPNWSPWIRMDTNIVLEYQNNLVGKGASYSWKSKIVGNGKLEIIEDSPEFIKAKMDFDGMGISFGTYTLKNEGEGTKVTWSMDSEGEGMPFYFKPISKYFNLMMDKMIGPDFEKGLQTLDEYSLQMAKLSSGSVLSVEEMTSKNMILAQMIGTCSPNEIGAKLGEMYGAINEKITPEQIKVVGMPLASYPEFDPTAKLVRVLAMLPVDKKCKSLKESEVYCFEIIGQKLIKAVFQGPYENSKMAYDAIEAYIKEKGYETNGQPYEEYANDPMEVKDPNLFLTNVYWPYK</sequence>
<accession>A0A9D7SBJ8</accession>
<dbReference type="AlphaFoldDB" id="A0A9D7SBJ8"/>
<comment type="caution">
    <text evidence="2">The sequence shown here is derived from an EMBL/GenBank/DDBJ whole genome shotgun (WGS) entry which is preliminary data.</text>
</comment>
<dbReference type="EMBL" id="JADKFW010000021">
    <property type="protein sequence ID" value="MBK9719625.1"/>
    <property type="molecule type" value="Genomic_DNA"/>
</dbReference>
<dbReference type="CDD" id="cd07818">
    <property type="entry name" value="SRPBCC_1"/>
    <property type="match status" value="1"/>
</dbReference>
<proteinExistence type="predicted"/>
<reference evidence="2 3" key="1">
    <citation type="submission" date="2020-10" db="EMBL/GenBank/DDBJ databases">
        <title>Connecting structure to function with the recovery of over 1000 high-quality activated sludge metagenome-assembled genomes encoding full-length rRNA genes using long-read sequencing.</title>
        <authorList>
            <person name="Singleton C.M."/>
            <person name="Petriglieri F."/>
            <person name="Kristensen J.M."/>
            <person name="Kirkegaard R.H."/>
            <person name="Michaelsen T.Y."/>
            <person name="Andersen M.H."/>
            <person name="Karst S.M."/>
            <person name="Dueholm M.S."/>
            <person name="Nielsen P.H."/>
            <person name="Albertsen M."/>
        </authorList>
    </citation>
    <scope>NUCLEOTIDE SEQUENCE [LARGE SCALE GENOMIC DNA]</scope>
    <source>
        <strain evidence="2">Ribe_18-Q3-R11-54_BAT3C.373</strain>
    </source>
</reference>
<dbReference type="InterPro" id="IPR023393">
    <property type="entry name" value="START-like_dom_sf"/>
</dbReference>
<evidence type="ECO:0000259" key="1">
    <source>
        <dbReference type="SMART" id="SM00871"/>
    </source>
</evidence>
<dbReference type="SUPFAM" id="SSF55136">
    <property type="entry name" value="Probable bacterial effector-binding domain"/>
    <property type="match status" value="1"/>
</dbReference>
<dbReference type="Pfam" id="PF10604">
    <property type="entry name" value="Polyketide_cyc2"/>
    <property type="match status" value="1"/>
</dbReference>
<dbReference type="InterPro" id="IPR029442">
    <property type="entry name" value="GyrI-like"/>
</dbReference>
<gene>
    <name evidence="2" type="ORF">IPO85_19330</name>
</gene>
<evidence type="ECO:0000313" key="2">
    <source>
        <dbReference type="EMBL" id="MBK9719625.1"/>
    </source>
</evidence>
<dbReference type="SUPFAM" id="SSF55961">
    <property type="entry name" value="Bet v1-like"/>
    <property type="match status" value="1"/>
</dbReference>
<protein>
    <submittedName>
        <fullName evidence="2">SRPBCC family protein</fullName>
    </submittedName>
</protein>
<dbReference type="InterPro" id="IPR011256">
    <property type="entry name" value="Reg_factor_effector_dom_sf"/>
</dbReference>
<dbReference type="InterPro" id="IPR019587">
    <property type="entry name" value="Polyketide_cyclase/dehydratase"/>
</dbReference>
<feature type="domain" description="AraC effector-binding" evidence="1">
    <location>
        <begin position="186"/>
        <end position="340"/>
    </location>
</feature>
<dbReference type="Gene3D" id="3.20.80.10">
    <property type="entry name" value="Regulatory factor, effector binding domain"/>
    <property type="match status" value="1"/>
</dbReference>
<dbReference type="Pfam" id="PF06445">
    <property type="entry name" value="GyrI-like"/>
    <property type="match status" value="1"/>
</dbReference>
<dbReference type="Proteomes" id="UP000808349">
    <property type="component" value="Unassembled WGS sequence"/>
</dbReference>
<evidence type="ECO:0000313" key="3">
    <source>
        <dbReference type="Proteomes" id="UP000808349"/>
    </source>
</evidence>
<dbReference type="Gene3D" id="3.30.530.20">
    <property type="match status" value="1"/>
</dbReference>